<dbReference type="Pfam" id="PF02583">
    <property type="entry name" value="Trns_repr_metal"/>
    <property type="match status" value="1"/>
</dbReference>
<evidence type="ECO:0000313" key="2">
    <source>
        <dbReference type="Proteomes" id="UP000228533"/>
    </source>
</evidence>
<dbReference type="GO" id="GO:0045892">
    <property type="term" value="P:negative regulation of DNA-templated transcription"/>
    <property type="evidence" value="ECO:0007669"/>
    <property type="project" value="UniProtKB-ARBA"/>
</dbReference>
<dbReference type="InterPro" id="IPR038390">
    <property type="entry name" value="Metal_Tscrpt_repr_sf"/>
</dbReference>
<protein>
    <recommendedName>
        <fullName evidence="3">Transcriptional regulator</fullName>
    </recommendedName>
</protein>
<evidence type="ECO:0000313" key="1">
    <source>
        <dbReference type="EMBL" id="PIT96252.1"/>
    </source>
</evidence>
<dbReference type="Proteomes" id="UP000228533">
    <property type="component" value="Unassembled WGS sequence"/>
</dbReference>
<dbReference type="InterPro" id="IPR003735">
    <property type="entry name" value="Metal_Tscrpt_repr"/>
</dbReference>
<gene>
    <name evidence="1" type="ORF">COT94_00985</name>
</gene>
<organism evidence="1 2">
    <name type="scientific">Candidatus Falkowbacteria bacterium CG10_big_fil_rev_8_21_14_0_10_37_14</name>
    <dbReference type="NCBI Taxonomy" id="1974561"/>
    <lineage>
        <taxon>Bacteria</taxon>
        <taxon>Candidatus Falkowiibacteriota</taxon>
    </lineage>
</organism>
<dbReference type="GO" id="GO:0003677">
    <property type="term" value="F:DNA binding"/>
    <property type="evidence" value="ECO:0007669"/>
    <property type="project" value="InterPro"/>
</dbReference>
<dbReference type="Gene3D" id="1.20.58.1000">
    <property type="entry name" value="Metal-sensitive repressor, helix protomer"/>
    <property type="match status" value="1"/>
</dbReference>
<dbReference type="PANTHER" id="PTHR33677">
    <property type="entry name" value="TRANSCRIPTIONAL REPRESSOR FRMR-RELATED"/>
    <property type="match status" value="1"/>
</dbReference>
<evidence type="ECO:0008006" key="3">
    <source>
        <dbReference type="Google" id="ProtNLM"/>
    </source>
</evidence>
<name>A0A2M6WTX6_9BACT</name>
<dbReference type="GO" id="GO:0046872">
    <property type="term" value="F:metal ion binding"/>
    <property type="evidence" value="ECO:0007669"/>
    <property type="project" value="InterPro"/>
</dbReference>
<sequence length="89" mass="9765">MKISRDKCAIMKNTEQLINNVIGQLEGVKKMMADNRDCLTVLIQLKAAKAALSSATAKLLSDNLLSCSTESKGKQSEQIKQLITELIKN</sequence>
<dbReference type="EMBL" id="PFAM01000008">
    <property type="protein sequence ID" value="PIT96252.1"/>
    <property type="molecule type" value="Genomic_DNA"/>
</dbReference>
<reference evidence="2" key="1">
    <citation type="submission" date="2017-09" db="EMBL/GenBank/DDBJ databases">
        <title>Depth-based differentiation of microbial function through sediment-hosted aquifers and enrichment of novel symbionts in the deep terrestrial subsurface.</title>
        <authorList>
            <person name="Probst A.J."/>
            <person name="Ladd B."/>
            <person name="Jarett J.K."/>
            <person name="Geller-Mcgrath D.E."/>
            <person name="Sieber C.M.K."/>
            <person name="Emerson J.B."/>
            <person name="Anantharaman K."/>
            <person name="Thomas B.C."/>
            <person name="Malmstrom R."/>
            <person name="Stieglmeier M."/>
            <person name="Klingl A."/>
            <person name="Woyke T."/>
            <person name="Ryan C.M."/>
            <person name="Banfield J.F."/>
        </authorList>
    </citation>
    <scope>NUCLEOTIDE SEQUENCE [LARGE SCALE GENOMIC DNA]</scope>
</reference>
<accession>A0A2M6WTX6</accession>
<comment type="caution">
    <text evidence="1">The sequence shown here is derived from an EMBL/GenBank/DDBJ whole genome shotgun (WGS) entry which is preliminary data.</text>
</comment>
<proteinExistence type="predicted"/>
<dbReference type="AlphaFoldDB" id="A0A2M6WTX6"/>